<name>A0ACC2T322_9FUNG</name>
<comment type="caution">
    <text evidence="1">The sequence shown here is derived from an EMBL/GenBank/DDBJ whole genome shotgun (WGS) entry which is preliminary data.</text>
</comment>
<dbReference type="EMBL" id="QTSX02003671">
    <property type="protein sequence ID" value="KAJ9068965.1"/>
    <property type="molecule type" value="Genomic_DNA"/>
</dbReference>
<protein>
    <submittedName>
        <fullName evidence="1">Uncharacterized protein</fullName>
    </submittedName>
</protein>
<evidence type="ECO:0000313" key="2">
    <source>
        <dbReference type="Proteomes" id="UP001165960"/>
    </source>
</evidence>
<proteinExistence type="predicted"/>
<reference evidence="1" key="1">
    <citation type="submission" date="2022-04" db="EMBL/GenBank/DDBJ databases">
        <title>Genome of the entomopathogenic fungus Entomophthora muscae.</title>
        <authorList>
            <person name="Elya C."/>
            <person name="Lovett B.R."/>
            <person name="Lee E."/>
            <person name="Macias A.M."/>
            <person name="Hajek A.E."/>
            <person name="De Bivort B.L."/>
            <person name="Kasson M.T."/>
            <person name="De Fine Licht H.H."/>
            <person name="Stajich J.E."/>
        </authorList>
    </citation>
    <scope>NUCLEOTIDE SEQUENCE</scope>
    <source>
        <strain evidence="1">Berkeley</strain>
    </source>
</reference>
<accession>A0ACC2T322</accession>
<dbReference type="Proteomes" id="UP001165960">
    <property type="component" value="Unassembled WGS sequence"/>
</dbReference>
<keyword evidence="2" id="KW-1185">Reference proteome</keyword>
<organism evidence="1 2">
    <name type="scientific">Entomophthora muscae</name>
    <dbReference type="NCBI Taxonomy" id="34485"/>
    <lineage>
        <taxon>Eukaryota</taxon>
        <taxon>Fungi</taxon>
        <taxon>Fungi incertae sedis</taxon>
        <taxon>Zoopagomycota</taxon>
        <taxon>Entomophthoromycotina</taxon>
        <taxon>Entomophthoromycetes</taxon>
        <taxon>Entomophthorales</taxon>
        <taxon>Entomophthoraceae</taxon>
        <taxon>Entomophthora</taxon>
    </lineage>
</organism>
<gene>
    <name evidence="1" type="ORF">DSO57_1023298</name>
</gene>
<sequence length="146" mass="16995">MKSTFVLFVLTLVQGYAIQKTEENINKDLKELLDKLERLENREVDLFSDAYEKLQDGAKPKLIAKLKEEKRDLDQQAIDLNKKIKELTEIQKSKLQDTPIEEESTWSWITGALKDVILRPSSESDTIYKQKPISDDHQGGKYQYLH</sequence>
<evidence type="ECO:0000313" key="1">
    <source>
        <dbReference type="EMBL" id="KAJ9068965.1"/>
    </source>
</evidence>